<dbReference type="AlphaFoldDB" id="A0A0G0HF10"/>
<comment type="caution">
    <text evidence="4">The sequence shown here is derived from an EMBL/GenBank/DDBJ whole genome shotgun (WGS) entry which is preliminary data.</text>
</comment>
<reference evidence="4 5" key="1">
    <citation type="journal article" date="2015" name="Nature">
        <title>rRNA introns, odd ribosomes, and small enigmatic genomes across a large radiation of phyla.</title>
        <authorList>
            <person name="Brown C.T."/>
            <person name="Hug L.A."/>
            <person name="Thomas B.C."/>
            <person name="Sharon I."/>
            <person name="Castelle C.J."/>
            <person name="Singh A."/>
            <person name="Wilkins M.J."/>
            <person name="Williams K.H."/>
            <person name="Banfield J.F."/>
        </authorList>
    </citation>
    <scope>NUCLEOTIDE SEQUENCE [LARGE SCALE GENOMIC DNA]</scope>
</reference>
<feature type="compositionally biased region" description="Polar residues" evidence="2">
    <location>
        <begin position="200"/>
        <end position="211"/>
    </location>
</feature>
<keyword evidence="3" id="KW-1133">Transmembrane helix</keyword>
<keyword evidence="3" id="KW-0472">Membrane</keyword>
<evidence type="ECO:0000313" key="5">
    <source>
        <dbReference type="Proteomes" id="UP000034333"/>
    </source>
</evidence>
<evidence type="ECO:0000256" key="2">
    <source>
        <dbReference type="SAM" id="MobiDB-lite"/>
    </source>
</evidence>
<feature type="compositionally biased region" description="Basic and acidic residues" evidence="2">
    <location>
        <begin position="176"/>
        <end position="195"/>
    </location>
</feature>
<feature type="compositionally biased region" description="Low complexity" evidence="2">
    <location>
        <begin position="243"/>
        <end position="253"/>
    </location>
</feature>
<gene>
    <name evidence="4" type="ORF">US58_C0012G0006</name>
</gene>
<dbReference type="EMBL" id="LBTN01000012">
    <property type="protein sequence ID" value="KKQ40797.1"/>
    <property type="molecule type" value="Genomic_DNA"/>
</dbReference>
<feature type="compositionally biased region" description="Basic and acidic residues" evidence="2">
    <location>
        <begin position="228"/>
        <end position="240"/>
    </location>
</feature>
<organism evidence="4 5">
    <name type="scientific">Candidatus Magasanikbacteria bacterium GW2011_GWA2_37_8</name>
    <dbReference type="NCBI Taxonomy" id="1619036"/>
    <lineage>
        <taxon>Bacteria</taxon>
        <taxon>Candidatus Magasanikiibacteriota</taxon>
    </lineage>
</organism>
<accession>A0A0G0HF10</accession>
<feature type="coiled-coil region" evidence="1">
    <location>
        <begin position="310"/>
        <end position="394"/>
    </location>
</feature>
<name>A0A0G0HF10_9BACT</name>
<protein>
    <submittedName>
        <fullName evidence="4">Uncharacterized protein</fullName>
    </submittedName>
</protein>
<dbReference type="STRING" id="1619036.US58_C0012G0006"/>
<feature type="compositionally biased region" description="Polar residues" evidence="2">
    <location>
        <begin position="135"/>
        <end position="166"/>
    </location>
</feature>
<feature type="compositionally biased region" description="Basic and acidic residues" evidence="2">
    <location>
        <begin position="109"/>
        <end position="121"/>
    </location>
</feature>
<evidence type="ECO:0000256" key="3">
    <source>
        <dbReference type="SAM" id="Phobius"/>
    </source>
</evidence>
<feature type="compositionally biased region" description="Basic and acidic residues" evidence="2">
    <location>
        <begin position="7"/>
        <end position="17"/>
    </location>
</feature>
<evidence type="ECO:0000313" key="4">
    <source>
        <dbReference type="EMBL" id="KKQ40797.1"/>
    </source>
</evidence>
<proteinExistence type="predicted"/>
<feature type="compositionally biased region" description="Low complexity" evidence="2">
    <location>
        <begin position="78"/>
        <end position="99"/>
    </location>
</feature>
<feature type="compositionally biased region" description="Low complexity" evidence="2">
    <location>
        <begin position="61"/>
        <end position="70"/>
    </location>
</feature>
<feature type="region of interest" description="Disordered" evidence="2">
    <location>
        <begin position="1"/>
        <end position="293"/>
    </location>
</feature>
<keyword evidence="1" id="KW-0175">Coiled coil</keyword>
<feature type="compositionally biased region" description="Basic and acidic residues" evidence="2">
    <location>
        <begin position="261"/>
        <end position="285"/>
    </location>
</feature>
<keyword evidence="3" id="KW-0812">Transmembrane</keyword>
<sequence>MPDEAEPQIKIEGDDSVKAAPNNNDASGDGVVVSDATAQGDGVLVEKGDTPNSLKIKVEIPTATAPTTTDTKTEQTPDDISPKAIPAAAPAPDNTPKTDVAGENEEVDGENKEPDLNKPDANELVAGAPVETASKETPASNIPTKPTPVDTQAKGQTTEPAATPSSDIPAPTPKPIKPDNHENRINKKIETKPKLPGDQPISTPDASQTPKINPDAEQGAANDLSSNRAKDAKAKPEEKQGLTPTEKPTGGDTTEPEETPEEKKKRLAQEQANNKDEQRRQDKNQTKAGLNRTVGKPFSKIKSVRNRRQILTLKKEAKDLKKKMGDIDKEIKKIKKAHRREIIKATIAAFTGIGLVYGLFKALELIMSDTKGKIKKLEDNKKDLSKKYVKTELRIYNLQNVFQLEAQREQQQAEQAQMAEAL</sequence>
<dbReference type="Proteomes" id="UP000034333">
    <property type="component" value="Unassembled WGS sequence"/>
</dbReference>
<feature type="transmembrane region" description="Helical" evidence="3">
    <location>
        <begin position="342"/>
        <end position="360"/>
    </location>
</feature>
<evidence type="ECO:0000256" key="1">
    <source>
        <dbReference type="SAM" id="Coils"/>
    </source>
</evidence>